<dbReference type="NCBIfam" id="TIGR00087">
    <property type="entry name" value="surE"/>
    <property type="match status" value="1"/>
</dbReference>
<dbReference type="GO" id="GO:0005737">
    <property type="term" value="C:cytoplasm"/>
    <property type="evidence" value="ECO:0007669"/>
    <property type="project" value="UniProtKB-SubCell"/>
</dbReference>
<comment type="catalytic activity">
    <reaction evidence="1 5">
        <text>a ribonucleoside 5'-phosphate + H2O = a ribonucleoside + phosphate</text>
        <dbReference type="Rhea" id="RHEA:12484"/>
        <dbReference type="ChEBI" id="CHEBI:15377"/>
        <dbReference type="ChEBI" id="CHEBI:18254"/>
        <dbReference type="ChEBI" id="CHEBI:43474"/>
        <dbReference type="ChEBI" id="CHEBI:58043"/>
        <dbReference type="EC" id="3.1.3.5"/>
    </reaction>
</comment>
<keyword evidence="5" id="KW-0963">Cytoplasm</keyword>
<name>A0A1N6W4D1_9SPIO</name>
<dbReference type="EC" id="3.1.3.5" evidence="5"/>
<dbReference type="Pfam" id="PF01975">
    <property type="entry name" value="SurE"/>
    <property type="match status" value="1"/>
</dbReference>
<dbReference type="InterPro" id="IPR030048">
    <property type="entry name" value="SurE"/>
</dbReference>
<feature type="binding site" evidence="5">
    <location>
        <position position="8"/>
    </location>
    <ligand>
        <name>a divalent metal cation</name>
        <dbReference type="ChEBI" id="CHEBI:60240"/>
    </ligand>
</feature>
<dbReference type="Proteomes" id="UP000186400">
    <property type="component" value="Unassembled WGS sequence"/>
</dbReference>
<proteinExistence type="inferred from homology"/>
<dbReference type="EMBL" id="FTMS01000016">
    <property type="protein sequence ID" value="SIQ84842.1"/>
    <property type="molecule type" value="Genomic_DNA"/>
</dbReference>
<gene>
    <name evidence="5" type="primary">surE</name>
    <name evidence="7" type="ORF">SAMN05920897_11676</name>
</gene>
<evidence type="ECO:0000313" key="8">
    <source>
        <dbReference type="Proteomes" id="UP000186400"/>
    </source>
</evidence>
<dbReference type="GO" id="GO:0008253">
    <property type="term" value="F:5'-nucleotidase activity"/>
    <property type="evidence" value="ECO:0007669"/>
    <property type="project" value="UniProtKB-UniRule"/>
</dbReference>
<evidence type="ECO:0000256" key="3">
    <source>
        <dbReference type="ARBA" id="ARBA00022723"/>
    </source>
</evidence>
<evidence type="ECO:0000313" key="7">
    <source>
        <dbReference type="EMBL" id="SIQ84842.1"/>
    </source>
</evidence>
<dbReference type="PANTHER" id="PTHR30457:SF0">
    <property type="entry name" value="PHOSPHATASE, PUTATIVE (AFU_ORTHOLOGUE AFUA_4G01070)-RELATED"/>
    <property type="match status" value="1"/>
</dbReference>
<dbReference type="RefSeq" id="WP_076489552.1">
    <property type="nucleotide sequence ID" value="NZ_FTMS01000016.1"/>
</dbReference>
<keyword evidence="4 5" id="KW-0378">Hydrolase</keyword>
<dbReference type="OrthoDB" id="9780815at2"/>
<comment type="cofactor">
    <cofactor evidence="5">
        <name>a divalent metal cation</name>
        <dbReference type="ChEBI" id="CHEBI:60240"/>
    </cofactor>
    <text evidence="5">Binds 1 divalent metal cation per subunit.</text>
</comment>
<dbReference type="PANTHER" id="PTHR30457">
    <property type="entry name" value="5'-NUCLEOTIDASE SURE"/>
    <property type="match status" value="1"/>
</dbReference>
<reference evidence="7 8" key="1">
    <citation type="submission" date="2017-01" db="EMBL/GenBank/DDBJ databases">
        <authorList>
            <person name="Mah S.A."/>
            <person name="Swanson W.J."/>
            <person name="Moy G.W."/>
            <person name="Vacquier V.D."/>
        </authorList>
    </citation>
    <scope>NUCLEOTIDE SEQUENCE [LARGE SCALE GENOMIC DNA]</scope>
    <source>
        <strain evidence="7 8">ASpG1</strain>
    </source>
</reference>
<evidence type="ECO:0000256" key="1">
    <source>
        <dbReference type="ARBA" id="ARBA00000815"/>
    </source>
</evidence>
<evidence type="ECO:0000256" key="5">
    <source>
        <dbReference type="HAMAP-Rule" id="MF_00060"/>
    </source>
</evidence>
<protein>
    <recommendedName>
        <fullName evidence="5">5'-nucleotidase SurE</fullName>
        <ecNumber evidence="5">3.1.3.5</ecNumber>
    </recommendedName>
    <alternativeName>
        <fullName evidence="5">Nucleoside 5'-monophosphate phosphohydrolase</fullName>
    </alternativeName>
</protein>
<dbReference type="STRING" id="159291.SAMN05920897_11676"/>
<dbReference type="Gene3D" id="3.40.1210.10">
    <property type="entry name" value="Survival protein SurE-like phosphatase/nucleotidase"/>
    <property type="match status" value="1"/>
</dbReference>
<keyword evidence="8" id="KW-1185">Reference proteome</keyword>
<feature type="binding site" evidence="5">
    <location>
        <position position="9"/>
    </location>
    <ligand>
        <name>a divalent metal cation</name>
        <dbReference type="ChEBI" id="CHEBI:60240"/>
    </ligand>
</feature>
<comment type="subcellular location">
    <subcellularLocation>
        <location evidence="5">Cytoplasm</location>
    </subcellularLocation>
</comment>
<comment type="similarity">
    <text evidence="2 5">Belongs to the SurE nucleotidase family.</text>
</comment>
<dbReference type="InterPro" id="IPR002828">
    <property type="entry name" value="SurE-like_Pase/nucleotidase"/>
</dbReference>
<feature type="binding site" evidence="5">
    <location>
        <position position="39"/>
    </location>
    <ligand>
        <name>a divalent metal cation</name>
        <dbReference type="ChEBI" id="CHEBI:60240"/>
    </ligand>
</feature>
<comment type="function">
    <text evidence="5">Nucleotidase that shows phosphatase activity on nucleoside 5'-monophosphates.</text>
</comment>
<evidence type="ECO:0000256" key="4">
    <source>
        <dbReference type="ARBA" id="ARBA00022801"/>
    </source>
</evidence>
<sequence>MTVLLTNDDGILSPGLKALEDVFSENHDVWVVAPDGERSGFSNSITLSEPIRCTQVGERSFAISGTPADCVILATLGAIPVMPDLVVSGINIGANLGSDIVYSGTCAGARQAAYKGIPGIAVSLNSFHQPFHFDPVCEFLVSHLSELMNLWDDGHFININVPNLTSYRSVEITTPAVRLYQDRLLPFEPPRGGTYYFVDGRPEQRELEPGTDWYAVEQGNLSVSPIMLNPVNHEAERHYRASGLIKGS</sequence>
<accession>A0A1N6W4D1</accession>
<dbReference type="AlphaFoldDB" id="A0A1N6W4D1"/>
<dbReference type="GO" id="GO:0046872">
    <property type="term" value="F:metal ion binding"/>
    <property type="evidence" value="ECO:0007669"/>
    <property type="project" value="UniProtKB-UniRule"/>
</dbReference>
<dbReference type="HAMAP" id="MF_00060">
    <property type="entry name" value="SurE"/>
    <property type="match status" value="1"/>
</dbReference>
<dbReference type="GO" id="GO:0000166">
    <property type="term" value="F:nucleotide binding"/>
    <property type="evidence" value="ECO:0007669"/>
    <property type="project" value="UniProtKB-KW"/>
</dbReference>
<evidence type="ECO:0000259" key="6">
    <source>
        <dbReference type="Pfam" id="PF01975"/>
    </source>
</evidence>
<feature type="binding site" evidence="5">
    <location>
        <position position="91"/>
    </location>
    <ligand>
        <name>a divalent metal cation</name>
        <dbReference type="ChEBI" id="CHEBI:60240"/>
    </ligand>
</feature>
<organism evidence="7 8">
    <name type="scientific">Alkalispirochaeta americana</name>
    <dbReference type="NCBI Taxonomy" id="159291"/>
    <lineage>
        <taxon>Bacteria</taxon>
        <taxon>Pseudomonadati</taxon>
        <taxon>Spirochaetota</taxon>
        <taxon>Spirochaetia</taxon>
        <taxon>Spirochaetales</taxon>
        <taxon>Spirochaetaceae</taxon>
        <taxon>Alkalispirochaeta</taxon>
    </lineage>
</organism>
<dbReference type="InterPro" id="IPR036523">
    <property type="entry name" value="SurE-like_sf"/>
</dbReference>
<feature type="domain" description="Survival protein SurE-like phosphatase/nucleotidase" evidence="6">
    <location>
        <begin position="3"/>
        <end position="180"/>
    </location>
</feature>
<keyword evidence="5" id="KW-0547">Nucleotide-binding</keyword>
<keyword evidence="3 5" id="KW-0479">Metal-binding</keyword>
<evidence type="ECO:0000256" key="2">
    <source>
        <dbReference type="ARBA" id="ARBA00011062"/>
    </source>
</evidence>
<dbReference type="SUPFAM" id="SSF64167">
    <property type="entry name" value="SurE-like"/>
    <property type="match status" value="1"/>
</dbReference>